<sequence length="349" mass="38053">MEVKMWSDEEEEVRLTALKLASGAVLPMALKAAVELDLFELIKNAESNISAAQLAVQLPTTNPAAASMLDRVLRLLAANSILICSLHGANDERRYALSPVGKFFTENEDGGSCRAVTLLTQDKVLMEGWYNLKDAILEGGNPFERAHGMSIFGYAAKDGRISSMLNKVMSESTFLVKKVIEMYKGFEGVETVVDVGGGTGATLSIIVAQNPSIKGINFDLPHVIQDAPSYPGIVHVGGDMFVNVPKADVVFMKWLLHDWGDAECVRILKNCKAALPENGKVVIVERALSEIPMTGPANQEEGSNVMMLVFNPGAKERTEKEFRILGKQAGFHGFRKVCTAAALWVMEFF</sequence>
<organism evidence="9">
    <name type="scientific">Salvia dorisiana</name>
    <dbReference type="NCBI Taxonomy" id="933131"/>
    <lineage>
        <taxon>Eukaryota</taxon>
        <taxon>Viridiplantae</taxon>
        <taxon>Streptophyta</taxon>
        <taxon>Embryophyta</taxon>
        <taxon>Tracheophyta</taxon>
        <taxon>Spermatophyta</taxon>
        <taxon>Magnoliopsida</taxon>
        <taxon>eudicotyledons</taxon>
        <taxon>Gunneridae</taxon>
        <taxon>Pentapetalae</taxon>
        <taxon>asterids</taxon>
        <taxon>lamiids</taxon>
        <taxon>Lamiales</taxon>
        <taxon>Lamiaceae</taxon>
        <taxon>Nepetoideae</taxon>
        <taxon>Mentheae</taxon>
        <taxon>Salviinae</taxon>
        <taxon>Salvia</taxon>
        <taxon>Salvia subgen. Calosphace</taxon>
        <taxon>core Calosphace</taxon>
    </lineage>
</organism>
<comment type="pathway">
    <text evidence="4">Flavonoid metabolism.</text>
</comment>
<evidence type="ECO:0000256" key="6">
    <source>
        <dbReference type="PIRSR" id="PIRSR005739-1"/>
    </source>
</evidence>
<evidence type="ECO:0000256" key="5">
    <source>
        <dbReference type="ARBA" id="ARBA00034481"/>
    </source>
</evidence>
<keyword evidence="2 9" id="KW-0808">Transferase</keyword>
<keyword evidence="3" id="KW-0949">S-adenosyl-L-methionine</keyword>
<dbReference type="InterPro" id="IPR012967">
    <property type="entry name" value="COMT_dimerisation"/>
</dbReference>
<accession>A0A6G5RUB3</accession>
<dbReference type="CDD" id="cd02440">
    <property type="entry name" value="AdoMet_MTases"/>
    <property type="match status" value="1"/>
</dbReference>
<dbReference type="PANTHER" id="PTHR11746">
    <property type="entry name" value="O-METHYLTRANSFERASE"/>
    <property type="match status" value="1"/>
</dbReference>
<dbReference type="GO" id="GO:0046983">
    <property type="term" value="F:protein dimerization activity"/>
    <property type="evidence" value="ECO:0007669"/>
    <property type="project" value="InterPro"/>
</dbReference>
<dbReference type="GO" id="GO:0009813">
    <property type="term" value="P:flavonoid biosynthetic process"/>
    <property type="evidence" value="ECO:0007669"/>
    <property type="project" value="UniProtKB-ARBA"/>
</dbReference>
<evidence type="ECO:0000256" key="3">
    <source>
        <dbReference type="ARBA" id="ARBA00022691"/>
    </source>
</evidence>
<evidence type="ECO:0000256" key="4">
    <source>
        <dbReference type="ARBA" id="ARBA00034479"/>
    </source>
</evidence>
<name>A0A6G5RUB3_9LAMI</name>
<dbReference type="InterPro" id="IPR036388">
    <property type="entry name" value="WH-like_DNA-bd_sf"/>
</dbReference>
<dbReference type="AlphaFoldDB" id="A0A6G5RUB3"/>
<dbReference type="Pfam" id="PF08100">
    <property type="entry name" value="Dimerisation"/>
    <property type="match status" value="1"/>
</dbReference>
<gene>
    <name evidence="9" type="primary">OMT4</name>
</gene>
<evidence type="ECO:0000313" key="9">
    <source>
        <dbReference type="EMBL" id="QCF60518.1"/>
    </source>
</evidence>
<dbReference type="InterPro" id="IPR029063">
    <property type="entry name" value="SAM-dependent_MTases_sf"/>
</dbReference>
<dbReference type="FunFam" id="1.10.10.10:FF:000357">
    <property type="entry name" value="Caffeic acid 3-O-methyltransferase"/>
    <property type="match status" value="1"/>
</dbReference>
<dbReference type="SUPFAM" id="SSF53335">
    <property type="entry name" value="S-adenosyl-L-methionine-dependent methyltransferases"/>
    <property type="match status" value="1"/>
</dbReference>
<dbReference type="PIRSF" id="PIRSF005739">
    <property type="entry name" value="O-mtase"/>
    <property type="match status" value="1"/>
</dbReference>
<dbReference type="Gene3D" id="3.40.50.150">
    <property type="entry name" value="Vaccinia Virus protein VP39"/>
    <property type="match status" value="1"/>
</dbReference>
<dbReference type="InterPro" id="IPR016461">
    <property type="entry name" value="COMT-like"/>
</dbReference>
<dbReference type="GO" id="GO:0032259">
    <property type="term" value="P:methylation"/>
    <property type="evidence" value="ECO:0007669"/>
    <property type="project" value="UniProtKB-KW"/>
</dbReference>
<dbReference type="Gene3D" id="1.10.10.10">
    <property type="entry name" value="Winged helix-like DNA-binding domain superfamily/Winged helix DNA-binding domain"/>
    <property type="match status" value="1"/>
</dbReference>
<dbReference type="SUPFAM" id="SSF46785">
    <property type="entry name" value="Winged helix' DNA-binding domain"/>
    <property type="match status" value="1"/>
</dbReference>
<reference evidence="9" key="1">
    <citation type="journal article" date="2020" name="J. Exp. Bot.">
        <title>Novel routes towards bioplastics from plants: Elucidation of the methylperillate biosynthesis pathway from Salvia dorisiana trichomes.</title>
        <authorList>
            <person name="Jongedijk E."/>
            <person name="Muller S."/>
            <person name="van Dijk A.D.J."/>
            <person name="Schijlen E."/>
            <person name="Champagne A."/>
            <person name="Boutry M."/>
            <person name="Levisson M."/>
            <person name="van der Krol S."/>
            <person name="Bouwmeester H."/>
            <person name="Beekwilder J."/>
        </authorList>
    </citation>
    <scope>NUCLEOTIDE SEQUENCE</scope>
    <source>
        <tissue evidence="9">Leaf trichomes</tissue>
    </source>
</reference>
<dbReference type="InterPro" id="IPR001077">
    <property type="entry name" value="COMT_C"/>
</dbReference>
<dbReference type="EMBL" id="MH051327">
    <property type="protein sequence ID" value="QCF60518.1"/>
    <property type="molecule type" value="mRNA"/>
</dbReference>
<evidence type="ECO:0000256" key="2">
    <source>
        <dbReference type="ARBA" id="ARBA00022679"/>
    </source>
</evidence>
<feature type="domain" description="O-methyltransferase dimerisation" evidence="8">
    <location>
        <begin position="19"/>
        <end position="106"/>
    </location>
</feature>
<dbReference type="Pfam" id="PF00891">
    <property type="entry name" value="Methyltransf_2"/>
    <property type="match status" value="1"/>
</dbReference>
<dbReference type="GO" id="GO:0008171">
    <property type="term" value="F:O-methyltransferase activity"/>
    <property type="evidence" value="ECO:0007669"/>
    <property type="project" value="InterPro"/>
</dbReference>
<comment type="similarity">
    <text evidence="5">Belongs to the class I-like SAM-binding methyltransferase superfamily. Cation-independent O-methyltransferase family. COMT subfamily.</text>
</comment>
<evidence type="ECO:0000256" key="1">
    <source>
        <dbReference type="ARBA" id="ARBA00022603"/>
    </source>
</evidence>
<evidence type="ECO:0000259" key="8">
    <source>
        <dbReference type="Pfam" id="PF08100"/>
    </source>
</evidence>
<keyword evidence="1 9" id="KW-0489">Methyltransferase</keyword>
<dbReference type="GO" id="GO:0008757">
    <property type="term" value="F:S-adenosylmethionine-dependent methyltransferase activity"/>
    <property type="evidence" value="ECO:0007669"/>
    <property type="project" value="UniProtKB-ARBA"/>
</dbReference>
<protein>
    <submittedName>
        <fullName evidence="9">O-methyltransferase</fullName>
    </submittedName>
</protein>
<evidence type="ECO:0000259" key="7">
    <source>
        <dbReference type="Pfam" id="PF00891"/>
    </source>
</evidence>
<feature type="domain" description="O-methyltransferase C-terminal" evidence="7">
    <location>
        <begin position="129"/>
        <end position="331"/>
    </location>
</feature>
<proteinExistence type="evidence at transcript level"/>
<feature type="active site" description="Proton acceptor" evidence="6">
    <location>
        <position position="257"/>
    </location>
</feature>
<dbReference type="PROSITE" id="PS51683">
    <property type="entry name" value="SAM_OMT_II"/>
    <property type="match status" value="1"/>
</dbReference>
<dbReference type="InterPro" id="IPR036390">
    <property type="entry name" value="WH_DNA-bd_sf"/>
</dbReference>